<accession>A0A7J6VBV5</accession>
<proteinExistence type="predicted"/>
<reference evidence="1 2" key="1">
    <citation type="submission" date="2020-06" db="EMBL/GenBank/DDBJ databases">
        <title>Transcriptomic and genomic resources for Thalictrum thalictroides and T. hernandezii: Facilitating candidate gene discovery in an emerging model plant lineage.</title>
        <authorList>
            <person name="Arias T."/>
            <person name="Riano-Pachon D.M."/>
            <person name="Di Stilio V.S."/>
        </authorList>
    </citation>
    <scope>NUCLEOTIDE SEQUENCE [LARGE SCALE GENOMIC DNA]</scope>
    <source>
        <strain evidence="2">cv. WT478/WT964</strain>
        <tissue evidence="1">Leaves</tissue>
    </source>
</reference>
<dbReference type="Proteomes" id="UP000554482">
    <property type="component" value="Unassembled WGS sequence"/>
</dbReference>
<dbReference type="AlphaFoldDB" id="A0A7J6VBV5"/>
<dbReference type="EMBL" id="JABWDY010035176">
    <property type="protein sequence ID" value="KAF5182141.1"/>
    <property type="molecule type" value="Genomic_DNA"/>
</dbReference>
<keyword evidence="2" id="KW-1185">Reference proteome</keyword>
<protein>
    <submittedName>
        <fullName evidence="1">Uncharacterized protein</fullName>
    </submittedName>
</protein>
<evidence type="ECO:0000313" key="2">
    <source>
        <dbReference type="Proteomes" id="UP000554482"/>
    </source>
</evidence>
<sequence length="68" mass="7449">MVEKGPSFGTIVVQFTDPQSSLLNGEVRNSPGFKQVALVSSSQQIVPYTLYSFGERGLLQQDSKDTLK</sequence>
<organism evidence="1 2">
    <name type="scientific">Thalictrum thalictroides</name>
    <name type="common">Rue-anemone</name>
    <name type="synonym">Anemone thalictroides</name>
    <dbReference type="NCBI Taxonomy" id="46969"/>
    <lineage>
        <taxon>Eukaryota</taxon>
        <taxon>Viridiplantae</taxon>
        <taxon>Streptophyta</taxon>
        <taxon>Embryophyta</taxon>
        <taxon>Tracheophyta</taxon>
        <taxon>Spermatophyta</taxon>
        <taxon>Magnoliopsida</taxon>
        <taxon>Ranunculales</taxon>
        <taxon>Ranunculaceae</taxon>
        <taxon>Thalictroideae</taxon>
        <taxon>Thalictrum</taxon>
    </lineage>
</organism>
<evidence type="ECO:0000313" key="1">
    <source>
        <dbReference type="EMBL" id="KAF5182141.1"/>
    </source>
</evidence>
<name>A0A7J6VBV5_THATH</name>
<gene>
    <name evidence="1" type="ORF">FRX31_028270</name>
</gene>
<comment type="caution">
    <text evidence="1">The sequence shown here is derived from an EMBL/GenBank/DDBJ whole genome shotgun (WGS) entry which is preliminary data.</text>
</comment>